<comment type="caution">
    <text evidence="3">The sequence shown here is derived from an EMBL/GenBank/DDBJ whole genome shotgun (WGS) entry which is preliminary data.</text>
</comment>
<dbReference type="SUPFAM" id="SSF52058">
    <property type="entry name" value="L domain-like"/>
    <property type="match status" value="1"/>
</dbReference>
<dbReference type="InterPro" id="IPR025875">
    <property type="entry name" value="Leu-rich_rpt_4"/>
</dbReference>
<dbReference type="PANTHER" id="PTHR46652:SF3">
    <property type="entry name" value="LEUCINE-RICH REPEAT-CONTAINING PROTEIN 9"/>
    <property type="match status" value="1"/>
</dbReference>
<evidence type="ECO:0000256" key="2">
    <source>
        <dbReference type="ARBA" id="ARBA00022737"/>
    </source>
</evidence>
<dbReference type="Pfam" id="PF12799">
    <property type="entry name" value="LRR_4"/>
    <property type="match status" value="1"/>
</dbReference>
<dbReference type="InterPro" id="IPR003591">
    <property type="entry name" value="Leu-rich_rpt_typical-subtyp"/>
</dbReference>
<dbReference type="Proteomes" id="UP001642409">
    <property type="component" value="Unassembled WGS sequence"/>
</dbReference>
<keyword evidence="1" id="KW-0433">Leucine-rich repeat</keyword>
<protein>
    <submittedName>
        <fullName evidence="3">Leucine-rich repeat domain-containing protein</fullName>
    </submittedName>
    <submittedName>
        <fullName evidence="4">Leucine-rich_repeat domain-containing protein</fullName>
    </submittedName>
</protein>
<reference evidence="3" key="1">
    <citation type="submission" date="2023-06" db="EMBL/GenBank/DDBJ databases">
        <authorList>
            <person name="Kurt Z."/>
        </authorList>
    </citation>
    <scope>NUCLEOTIDE SEQUENCE</scope>
</reference>
<organism evidence="3">
    <name type="scientific">Hexamita inflata</name>
    <dbReference type="NCBI Taxonomy" id="28002"/>
    <lineage>
        <taxon>Eukaryota</taxon>
        <taxon>Metamonada</taxon>
        <taxon>Diplomonadida</taxon>
        <taxon>Hexamitidae</taxon>
        <taxon>Hexamitinae</taxon>
        <taxon>Hexamita</taxon>
    </lineage>
</organism>
<proteinExistence type="predicted"/>
<dbReference type="InterPro" id="IPR001611">
    <property type="entry name" value="Leu-rich_rpt"/>
</dbReference>
<evidence type="ECO:0000313" key="3">
    <source>
        <dbReference type="EMBL" id="CAI9921315.1"/>
    </source>
</evidence>
<dbReference type="Gene3D" id="3.80.10.10">
    <property type="entry name" value="Ribonuclease Inhibitor"/>
    <property type="match status" value="2"/>
</dbReference>
<dbReference type="EMBL" id="CAXDID020000388">
    <property type="protein sequence ID" value="CAL6085733.1"/>
    <property type="molecule type" value="Genomic_DNA"/>
</dbReference>
<dbReference type="AlphaFoldDB" id="A0AA86NLI0"/>
<keyword evidence="5" id="KW-1185">Reference proteome</keyword>
<evidence type="ECO:0000256" key="1">
    <source>
        <dbReference type="ARBA" id="ARBA00022614"/>
    </source>
</evidence>
<keyword evidence="2" id="KW-0677">Repeat</keyword>
<accession>A0AA86NLI0</accession>
<name>A0AA86NLI0_9EUKA</name>
<dbReference type="SMART" id="SM00369">
    <property type="entry name" value="LRR_TYP"/>
    <property type="match status" value="3"/>
</dbReference>
<dbReference type="InterPro" id="IPR050836">
    <property type="entry name" value="SDS22/Internalin_LRR"/>
</dbReference>
<dbReference type="PROSITE" id="PS51450">
    <property type="entry name" value="LRR"/>
    <property type="match status" value="3"/>
</dbReference>
<evidence type="ECO:0000313" key="5">
    <source>
        <dbReference type="Proteomes" id="UP001642409"/>
    </source>
</evidence>
<dbReference type="SMART" id="SM00365">
    <property type="entry name" value="LRR_SD22"/>
    <property type="match status" value="4"/>
</dbReference>
<dbReference type="InterPro" id="IPR032675">
    <property type="entry name" value="LRR_dom_sf"/>
</dbReference>
<dbReference type="EMBL" id="CATOUU010000220">
    <property type="protein sequence ID" value="CAI9921315.1"/>
    <property type="molecule type" value="Genomic_DNA"/>
</dbReference>
<evidence type="ECO:0000313" key="4">
    <source>
        <dbReference type="EMBL" id="CAL6085733.1"/>
    </source>
</evidence>
<gene>
    <name evidence="4" type="ORF">HINF_LOCUS62820</name>
    <name evidence="3" type="ORF">HINF_LOCUS8960</name>
</gene>
<reference evidence="4 5" key="2">
    <citation type="submission" date="2024-07" db="EMBL/GenBank/DDBJ databases">
        <authorList>
            <person name="Akdeniz Z."/>
        </authorList>
    </citation>
    <scope>NUCLEOTIDE SEQUENCE [LARGE SCALE GENOMIC DNA]</scope>
</reference>
<sequence length="482" mass="56521">MIKFYQSFWKPRILQNFHTAGDFSAYAGCFAVSAHVHYEKGALVYYLFNSILHLFSLKIKYYSIYNQMLQHFCSQSVTMKQNHVIRSQQDLLKHFGSSQKLEIYDLQQMKGYLQMNVQPEVWEDALNKNLLSFSQEFVLKTTKFTLNCREIENIYLISFLTNLTELNLSNNNISNISSISKLKNLRILDLNINSIEDISALQSLTNLIFLDLFNNKLTSYTLALPDLVELTLGYNKLEDKSGLQHSLKLEILNLNKTESTDLLTIPHQAFCQKVLNLQQISYLSNFVDLQQLYLSYNLQLQNIEPLKFCTQLTKLFIQETSVSDIWPLQFMKNLKTLQIAYTKVVDLHPLQYLYKLVEIDTYNACIIDVSPLAKQTLLDFVEFRFNKITNADTLKHHQNFSEYDFSDQEVPTPNELTFYSKILSVHSSHKKLRKIQAENRVSKFRESMTRQKEFINFKMNEQIQFMNKKIEIIFNNNSYADQ</sequence>
<dbReference type="PANTHER" id="PTHR46652">
    <property type="entry name" value="LEUCINE-RICH REPEAT AND IQ DOMAIN-CONTAINING PROTEIN 1-RELATED"/>
    <property type="match status" value="1"/>
</dbReference>